<comment type="subcellular location">
    <subcellularLocation>
        <location evidence="1">Membrane</location>
        <topology evidence="1">Multi-pass membrane protein</topology>
    </subcellularLocation>
</comment>
<dbReference type="Pfam" id="PF01794">
    <property type="entry name" value="Ferric_reduct"/>
    <property type="match status" value="1"/>
</dbReference>
<dbReference type="PANTHER" id="PTHR36964">
    <property type="entry name" value="PROTEIN-METHIONINE-SULFOXIDE REDUCTASE HEME-BINDING SUBUNIT MSRQ"/>
    <property type="match status" value="1"/>
</dbReference>
<keyword evidence="3 7" id="KW-0812">Transmembrane</keyword>
<evidence type="ECO:0000256" key="7">
    <source>
        <dbReference type="SAM" id="Phobius"/>
    </source>
</evidence>
<keyword evidence="5" id="KW-0408">Iron</keyword>
<comment type="caution">
    <text evidence="9">The sequence shown here is derived from an EMBL/GenBank/DDBJ whole genome shotgun (WGS) entry which is preliminary data.</text>
</comment>
<feature type="transmembrane region" description="Helical" evidence="7">
    <location>
        <begin position="63"/>
        <end position="80"/>
    </location>
</feature>
<feature type="domain" description="Ferric oxidoreductase" evidence="8">
    <location>
        <begin position="67"/>
        <end position="185"/>
    </location>
</feature>
<evidence type="ECO:0000256" key="1">
    <source>
        <dbReference type="ARBA" id="ARBA00004141"/>
    </source>
</evidence>
<evidence type="ECO:0000313" key="10">
    <source>
        <dbReference type="Proteomes" id="UP000663802"/>
    </source>
</evidence>
<keyword evidence="2" id="KW-0813">Transport</keyword>
<gene>
    <name evidence="9" type="ORF">CSC2_31650</name>
</gene>
<evidence type="ECO:0000256" key="6">
    <source>
        <dbReference type="ARBA" id="ARBA00023136"/>
    </source>
</evidence>
<feature type="transmembrane region" description="Helical" evidence="7">
    <location>
        <begin position="201"/>
        <end position="220"/>
    </location>
</feature>
<dbReference type="RefSeq" id="WP_206870916.1">
    <property type="nucleotide sequence ID" value="NZ_BMBA01000003.1"/>
</dbReference>
<reference evidence="9 10" key="1">
    <citation type="journal article" date="2021" name="Int. J. Syst. Evol. Microbiol.">
        <title>Clostridium zeae sp. nov., isolated from corn silage.</title>
        <authorList>
            <person name="Kobayashi H."/>
            <person name="Tanizawa Y."/>
            <person name="Yagura M."/>
            <person name="Sakamoto M."/>
            <person name="Ohkuma M."/>
            <person name="Tohno M."/>
        </authorList>
    </citation>
    <scope>NUCLEOTIDE SEQUENCE [LARGE SCALE GENOMIC DNA]</scope>
    <source>
        <strain evidence="9 10">CSC2</strain>
    </source>
</reference>
<keyword evidence="4 7" id="KW-1133">Transmembrane helix</keyword>
<feature type="transmembrane region" description="Helical" evidence="7">
    <location>
        <begin position="100"/>
        <end position="121"/>
    </location>
</feature>
<evidence type="ECO:0000256" key="2">
    <source>
        <dbReference type="ARBA" id="ARBA00022448"/>
    </source>
</evidence>
<dbReference type="InterPro" id="IPR013130">
    <property type="entry name" value="Fe3_Rdtase_TM_dom"/>
</dbReference>
<evidence type="ECO:0000256" key="4">
    <source>
        <dbReference type="ARBA" id="ARBA00022989"/>
    </source>
</evidence>
<keyword evidence="10" id="KW-1185">Reference proteome</keyword>
<evidence type="ECO:0000256" key="5">
    <source>
        <dbReference type="ARBA" id="ARBA00023004"/>
    </source>
</evidence>
<dbReference type="EMBL" id="BMBA01000003">
    <property type="protein sequence ID" value="GFZ32639.1"/>
    <property type="molecule type" value="Genomic_DNA"/>
</dbReference>
<sequence length="228" mass="25795">MIFIYSLIAVTIFSLALSANIKKNPKVYYCLATLISASTIGFELYKMFSKVKLTGFINQLERASAKGIIAVAFFILVMYAGALSTKLKVTRKLMSIRAELAIIASILMLAHGIVYLISFIINTVPKLISGQDVKIITIAISIVGILAFILMIPLFITSFKKIRKTMQPKAWKNLQRWAYLFYLLAYVHILFILVKAKNPDWIKNISYTLVFGAYLVLKIIKYKSRSTF</sequence>
<keyword evidence="6 7" id="KW-0472">Membrane</keyword>
<dbReference type="Proteomes" id="UP000663802">
    <property type="component" value="Unassembled WGS sequence"/>
</dbReference>
<evidence type="ECO:0000313" key="9">
    <source>
        <dbReference type="EMBL" id="GFZ32639.1"/>
    </source>
</evidence>
<evidence type="ECO:0000259" key="8">
    <source>
        <dbReference type="Pfam" id="PF01794"/>
    </source>
</evidence>
<feature type="transmembrane region" description="Helical" evidence="7">
    <location>
        <begin position="133"/>
        <end position="156"/>
    </location>
</feature>
<protein>
    <submittedName>
        <fullName evidence="9">Sulfite oxidase</fullName>
    </submittedName>
</protein>
<dbReference type="InterPro" id="IPR022837">
    <property type="entry name" value="MsrQ-like"/>
</dbReference>
<accession>A0ABQ1ED87</accession>
<evidence type="ECO:0000256" key="3">
    <source>
        <dbReference type="ARBA" id="ARBA00022692"/>
    </source>
</evidence>
<feature type="transmembrane region" description="Helical" evidence="7">
    <location>
        <begin position="177"/>
        <end position="195"/>
    </location>
</feature>
<name>A0ABQ1ED87_9CLOT</name>
<proteinExistence type="predicted"/>
<dbReference type="PANTHER" id="PTHR36964:SF1">
    <property type="entry name" value="PROTEIN-METHIONINE-SULFOXIDE REDUCTASE HEME-BINDING SUBUNIT MSRQ"/>
    <property type="match status" value="1"/>
</dbReference>
<organism evidence="9 10">
    <name type="scientific">Clostridium zeae</name>
    <dbReference type="NCBI Taxonomy" id="2759022"/>
    <lineage>
        <taxon>Bacteria</taxon>
        <taxon>Bacillati</taxon>
        <taxon>Bacillota</taxon>
        <taxon>Clostridia</taxon>
        <taxon>Eubacteriales</taxon>
        <taxon>Clostridiaceae</taxon>
        <taxon>Clostridium</taxon>
    </lineage>
</organism>